<keyword evidence="1" id="KW-0472">Membrane</keyword>
<keyword evidence="1" id="KW-1133">Transmembrane helix</keyword>
<dbReference type="HOGENOM" id="CLU_3057874_0_0_9"/>
<name>B0MH40_ANACD</name>
<protein>
    <submittedName>
        <fullName evidence="2">Uncharacterized protein</fullName>
    </submittedName>
</protein>
<accession>B0MH40</accession>
<keyword evidence="3" id="KW-1185">Reference proteome</keyword>
<dbReference type="Proteomes" id="UP000004935">
    <property type="component" value="Unassembled WGS sequence"/>
</dbReference>
<reference evidence="2" key="1">
    <citation type="submission" date="2007-11" db="EMBL/GenBank/DDBJ databases">
        <authorList>
            <person name="Fulton L."/>
            <person name="Clifton S."/>
            <person name="Fulton B."/>
            <person name="Xu J."/>
            <person name="Minx P."/>
            <person name="Pepin K.H."/>
            <person name="Johnson M."/>
            <person name="Thiruvilangam P."/>
            <person name="Bhonagiri V."/>
            <person name="Nash W.E."/>
            <person name="Mardis E.R."/>
            <person name="Wilson R.K."/>
        </authorList>
    </citation>
    <scope>NUCLEOTIDE SEQUENCE [LARGE SCALE GENOMIC DNA]</scope>
    <source>
        <strain evidence="2">DSM 14662</strain>
    </source>
</reference>
<evidence type="ECO:0000313" key="2">
    <source>
        <dbReference type="EMBL" id="EDR96180.1"/>
    </source>
</evidence>
<feature type="transmembrane region" description="Helical" evidence="1">
    <location>
        <begin position="29"/>
        <end position="51"/>
    </location>
</feature>
<proteinExistence type="predicted"/>
<comment type="caution">
    <text evidence="2">The sequence shown here is derived from an EMBL/GenBank/DDBJ whole genome shotgun (WGS) entry which is preliminary data.</text>
</comment>
<evidence type="ECO:0000256" key="1">
    <source>
        <dbReference type="SAM" id="Phobius"/>
    </source>
</evidence>
<organism evidence="2 3">
    <name type="scientific">Anaerostipes caccae (strain DSM 14662 / CCUG 47493 / JCM 13470 / NCIMB 13811 / L1-92)</name>
    <dbReference type="NCBI Taxonomy" id="411490"/>
    <lineage>
        <taxon>Bacteria</taxon>
        <taxon>Bacillati</taxon>
        <taxon>Bacillota</taxon>
        <taxon>Clostridia</taxon>
        <taxon>Lachnospirales</taxon>
        <taxon>Lachnospiraceae</taxon>
        <taxon>Anaerostipes</taxon>
    </lineage>
</organism>
<evidence type="ECO:0000313" key="3">
    <source>
        <dbReference type="Proteomes" id="UP000004935"/>
    </source>
</evidence>
<gene>
    <name evidence="2" type="ORF">ANACAC_02803</name>
</gene>
<dbReference type="STRING" id="411490.ANACAC_02803"/>
<dbReference type="EMBL" id="ABAX03000024">
    <property type="protein sequence ID" value="EDR96180.1"/>
    <property type="molecule type" value="Genomic_DNA"/>
</dbReference>
<sequence>MNDNASYLFLPYYLEKRKGHITATYADNLFLPFALLLLITFLPLAVLILFLKP</sequence>
<reference evidence="2" key="2">
    <citation type="submission" date="2013-11" db="EMBL/GenBank/DDBJ databases">
        <title>Draft genome sequence of Anaerostipes caccae (DSM 14662).</title>
        <authorList>
            <person name="Sudarsanam P."/>
            <person name="Ley R."/>
            <person name="Guruge J."/>
            <person name="Turnbaugh P.J."/>
            <person name="Mahowald M."/>
            <person name="Liep D."/>
            <person name="Gordon J."/>
        </authorList>
    </citation>
    <scope>NUCLEOTIDE SEQUENCE</scope>
    <source>
        <strain evidence="2">DSM 14662</strain>
    </source>
</reference>
<keyword evidence="1" id="KW-0812">Transmembrane</keyword>
<dbReference type="AlphaFoldDB" id="B0MH40"/>